<dbReference type="Gene3D" id="3.40.50.980">
    <property type="match status" value="1"/>
</dbReference>
<dbReference type="InterPro" id="IPR011957">
    <property type="entry name" value="Benz_CoA_lig"/>
</dbReference>
<evidence type="ECO:0000313" key="4">
    <source>
        <dbReference type="EMBL" id="KGA98267.1"/>
    </source>
</evidence>
<dbReference type="OrthoDB" id="9778383at2"/>
<keyword evidence="1 4" id="KW-0436">Ligase</keyword>
<dbReference type="Pfam" id="PF00501">
    <property type="entry name" value="AMP-binding"/>
    <property type="match status" value="1"/>
</dbReference>
<name>A0A094YXN4_ALKAL</name>
<dbReference type="PANTHER" id="PTHR43352:SF1">
    <property type="entry name" value="ANTHRANILATE--COA LIGASE"/>
    <property type="match status" value="1"/>
</dbReference>
<protein>
    <submittedName>
        <fullName evidence="4">4-hydroxybenzoate--CoA ligase</fullName>
    </submittedName>
</protein>
<evidence type="ECO:0000256" key="1">
    <source>
        <dbReference type="ARBA" id="ARBA00022598"/>
    </source>
</evidence>
<sequence>MIDSHALNFVGVKEHYNATNRFIEENVQKGLGEKVAIYSDDKSLTYNELLTSVNQIGDAFKKIHVESENRVLLLAYDSAEFIVTFYGAMKIGAVPIPVNTMLPAQDYEYLLNDSRAKVLVVESEVWQNMKGNKERFIYLKHVIVIDAKGTEAHEELDFYQFLNTGSKECQTYQSAAEDPGFWLYSSGSTGKPKGVIHQQKNMEAALENYAKNILNMTEDDITFSASKLFFAYGLGNGMYFPLGVGGTTVLMSERPKPDKIFEQIEKAKPTIFFGVPTLYGAMLNYVEQTGIVPDLSSIRVCVSAGEALPASFYNKWKEVFQLDILDGIGSTEALHIFLSNRIGDIQPGSTGKIVPGYEAKILNDQSIELGPNEVGDLVIKGESLTGGYWCNRKENQRKFYGEWMHTGDKYYLDENGYFWYSGRSDDMLKVGGIWVSPIEIENILFQHPKVLEVAVVGKETVNQLVYPKAYIVLKSGIEGTEMLKDELRLYVKEHLAPYKYPREIEFIDDLPKTASGKIQRFRLRL</sequence>
<proteinExistence type="predicted"/>
<dbReference type="Pfam" id="PF13193">
    <property type="entry name" value="AMP-binding_C"/>
    <property type="match status" value="1"/>
</dbReference>
<accession>A0A094YXN4</accession>
<evidence type="ECO:0000259" key="3">
    <source>
        <dbReference type="Pfam" id="PF13193"/>
    </source>
</evidence>
<dbReference type="GO" id="GO:0044550">
    <property type="term" value="P:secondary metabolite biosynthetic process"/>
    <property type="evidence" value="ECO:0007669"/>
    <property type="project" value="TreeGrafter"/>
</dbReference>
<feature type="domain" description="AMP-binding enzyme C-terminal" evidence="3">
    <location>
        <begin position="439"/>
        <end position="517"/>
    </location>
</feature>
<evidence type="ECO:0000313" key="6">
    <source>
        <dbReference type="Proteomes" id="UP000002754"/>
    </source>
</evidence>
<dbReference type="GO" id="GO:0016878">
    <property type="term" value="F:acid-thiol ligase activity"/>
    <property type="evidence" value="ECO:0007669"/>
    <property type="project" value="TreeGrafter"/>
</dbReference>
<evidence type="ECO:0000313" key="7">
    <source>
        <dbReference type="Proteomes" id="UP000297014"/>
    </source>
</evidence>
<keyword evidence="6" id="KW-1185">Reference proteome</keyword>
<dbReference type="Proteomes" id="UP000002754">
    <property type="component" value="Unassembled WGS sequence"/>
</dbReference>
<dbReference type="InterPro" id="IPR025110">
    <property type="entry name" value="AMP-bd_C"/>
</dbReference>
<dbReference type="PANTHER" id="PTHR43352">
    <property type="entry name" value="ACETYL-COA SYNTHETASE"/>
    <property type="match status" value="1"/>
</dbReference>
<comment type="caution">
    <text evidence="4">The sequence shown here is derived from an EMBL/GenBank/DDBJ whole genome shotgun (WGS) entry which is preliminary data.</text>
</comment>
<dbReference type="NCBIfam" id="TIGR02262">
    <property type="entry name" value="benz_CoA_lig"/>
    <property type="match status" value="1"/>
</dbReference>
<reference evidence="5 7" key="2">
    <citation type="submission" date="2014-01" db="EMBL/GenBank/DDBJ databases">
        <title>Draft genome sequencing of Bacillus alcalophilus CGMCC 1.3604.</title>
        <authorList>
            <person name="Yang J."/>
            <person name="Diao L."/>
            <person name="Yang S."/>
        </authorList>
    </citation>
    <scope>NUCLEOTIDE SEQUENCE [LARGE SCALE GENOMIC DNA]</scope>
    <source>
        <strain evidence="5 7">CGMCC 1.3604</strain>
    </source>
</reference>
<dbReference type="SUPFAM" id="SSF56801">
    <property type="entry name" value="Acetyl-CoA synthetase-like"/>
    <property type="match status" value="1"/>
</dbReference>
<dbReference type="Proteomes" id="UP000297014">
    <property type="component" value="Unassembled WGS sequence"/>
</dbReference>
<dbReference type="Gene3D" id="3.40.50.12820">
    <property type="match status" value="1"/>
</dbReference>
<evidence type="ECO:0000313" key="5">
    <source>
        <dbReference type="EMBL" id="THG91431.1"/>
    </source>
</evidence>
<dbReference type="AlphaFoldDB" id="A0A094YXN4"/>
<dbReference type="STRING" id="1218173.BALCAV_0205745"/>
<reference evidence="4 6" key="1">
    <citation type="journal article" date="2014" name="Genome Announc.">
        <title>Draft Genome Sequence of Bacillus alcalophilus AV1934, a Classic Alkaliphile Isolated from Human Feces in 1934.</title>
        <authorList>
            <person name="Attie O."/>
            <person name="Jayaprakash A."/>
            <person name="Shah H."/>
            <person name="Paulsen I.T."/>
            <person name="Morino M."/>
            <person name="Takahashi Y."/>
            <person name="Narumi I."/>
            <person name="Sachidanandam R."/>
            <person name="Satoh K."/>
            <person name="Ito M."/>
            <person name="Krulwich T.A."/>
        </authorList>
    </citation>
    <scope>NUCLEOTIDE SEQUENCE [LARGE SCALE GENOMIC DNA]</scope>
    <source>
        <strain evidence="4 6">AV1934</strain>
    </source>
</reference>
<dbReference type="Gene3D" id="2.30.38.10">
    <property type="entry name" value="Luciferase, Domain 3"/>
    <property type="match status" value="1"/>
</dbReference>
<feature type="domain" description="AMP-dependent synthetase/ligase" evidence="2">
    <location>
        <begin position="26"/>
        <end position="389"/>
    </location>
</feature>
<dbReference type="EMBL" id="JALP01000071">
    <property type="protein sequence ID" value="THG91431.1"/>
    <property type="molecule type" value="Genomic_DNA"/>
</dbReference>
<gene>
    <name evidence="5" type="ORF">AJ85_05415</name>
    <name evidence="4" type="ORF">BALCAV_0205745</name>
</gene>
<dbReference type="EMBL" id="ALPT02000013">
    <property type="protein sequence ID" value="KGA98267.1"/>
    <property type="molecule type" value="Genomic_DNA"/>
</dbReference>
<dbReference type="eggNOG" id="COG0365">
    <property type="taxonomic scope" value="Bacteria"/>
</dbReference>
<dbReference type="GO" id="GO:0016405">
    <property type="term" value="F:CoA-ligase activity"/>
    <property type="evidence" value="ECO:0007669"/>
    <property type="project" value="InterPro"/>
</dbReference>
<evidence type="ECO:0000259" key="2">
    <source>
        <dbReference type="Pfam" id="PF00501"/>
    </source>
</evidence>
<dbReference type="RefSeq" id="WP_003320696.1">
    <property type="nucleotide sequence ID" value="NZ_ALPT02000013.1"/>
</dbReference>
<dbReference type="InterPro" id="IPR045851">
    <property type="entry name" value="AMP-bd_C_sf"/>
</dbReference>
<organism evidence="4 6">
    <name type="scientific">Alkalihalobacillus alcalophilus ATCC 27647 = CGMCC 1.3604</name>
    <dbReference type="NCBI Taxonomy" id="1218173"/>
    <lineage>
        <taxon>Bacteria</taxon>
        <taxon>Bacillati</taxon>
        <taxon>Bacillota</taxon>
        <taxon>Bacilli</taxon>
        <taxon>Bacillales</taxon>
        <taxon>Bacillaceae</taxon>
        <taxon>Alkalihalobacillus</taxon>
    </lineage>
</organism>
<dbReference type="Gene3D" id="3.30.300.30">
    <property type="match status" value="1"/>
</dbReference>
<dbReference type="InterPro" id="IPR000873">
    <property type="entry name" value="AMP-dep_synth/lig_dom"/>
</dbReference>
<dbReference type="GO" id="GO:0005524">
    <property type="term" value="F:ATP binding"/>
    <property type="evidence" value="ECO:0007669"/>
    <property type="project" value="InterPro"/>
</dbReference>